<comment type="caution">
    <text evidence="1">The sequence shown here is derived from an EMBL/GenBank/DDBJ whole genome shotgun (WGS) entry which is preliminary data.</text>
</comment>
<evidence type="ECO:0000313" key="2">
    <source>
        <dbReference type="Proteomes" id="UP001243375"/>
    </source>
</evidence>
<gene>
    <name evidence="1" type="ORF">QFC22_004001</name>
</gene>
<dbReference type="EMBL" id="JASBWU010000011">
    <property type="protein sequence ID" value="KAJ9118102.1"/>
    <property type="molecule type" value="Genomic_DNA"/>
</dbReference>
<proteinExistence type="predicted"/>
<accession>A0ACC2X2I7</accession>
<keyword evidence="2" id="KW-1185">Reference proteome</keyword>
<organism evidence="1 2">
    <name type="scientific">Naganishia vaughanmartiniae</name>
    <dbReference type="NCBI Taxonomy" id="1424756"/>
    <lineage>
        <taxon>Eukaryota</taxon>
        <taxon>Fungi</taxon>
        <taxon>Dikarya</taxon>
        <taxon>Basidiomycota</taxon>
        <taxon>Agaricomycotina</taxon>
        <taxon>Tremellomycetes</taxon>
        <taxon>Filobasidiales</taxon>
        <taxon>Filobasidiaceae</taxon>
        <taxon>Naganishia</taxon>
    </lineage>
</organism>
<name>A0ACC2X2I7_9TREE</name>
<sequence>MSIMLDNISAYLVFFTSVWKSVVALQPPLHSSVPAGHPHTPFEQVWSGRHCVTKKSAKTDLDAWFYFSRTAVWHLPQFLGSVWKEDVATQTPPHSSLPSGQQHAPFEQVWSGRHCVTKKSAKTDLDAWFYFSRTAVWHLPQFLGSVWKEDVATQTPPHSSLPSGQQHAPFEQVWSGRHCVTKKSAKTDLDAWFYFSRTAVWHLPQFLGSVWKEDVATQTPPHSSLPSGQQHAPFEQVWSGRHCVTKKSAKTDLDAWFYFSRTAVWHLPQFLGSVWKEDVATQTPPHSSLPSGQQHAPFEQVWSGRHCVTKQLVTMSIMLDNISAYLVVAFTTVLHFFTSVWKSVVALQPPLHSSVPAGHPHTPFEQVWSGRHCVTKKSAKTDLDAWFYFSRTAVWHLPQFLGSVWKEDVATQTPPHSSLPSGQQHAPFEQVWSGRHCVTKQLVTMSIMLDNISAYLVVAFTTVLHFFTSVWKSVVALQPPLHSSVPAGHPHTPFEQVWSGRHCVTKKSAKTDLDAWFYFSRTAVWHLPQFLGSVWKEDVATQTPPHSSLPSGQQHAPFEQVWSGRHCVTKQLVTMSIMLDNISAYLVVAFTTVLHVGLEECCGFAATVALFRARWTSTYSV</sequence>
<reference evidence="1" key="1">
    <citation type="submission" date="2023-04" db="EMBL/GenBank/DDBJ databases">
        <title>Draft Genome sequencing of Naganishia species isolated from polar environments using Oxford Nanopore Technology.</title>
        <authorList>
            <person name="Leo P."/>
            <person name="Venkateswaran K."/>
        </authorList>
    </citation>
    <scope>NUCLEOTIDE SEQUENCE</scope>
    <source>
        <strain evidence="1">MNA-CCFEE 5425</strain>
    </source>
</reference>
<evidence type="ECO:0000313" key="1">
    <source>
        <dbReference type="EMBL" id="KAJ9118102.1"/>
    </source>
</evidence>
<dbReference type="Proteomes" id="UP001243375">
    <property type="component" value="Unassembled WGS sequence"/>
</dbReference>
<protein>
    <submittedName>
        <fullName evidence="1">Uncharacterized protein</fullName>
    </submittedName>
</protein>